<reference evidence="2 3" key="1">
    <citation type="submission" date="2018-08" db="EMBL/GenBank/DDBJ databases">
        <title>Genome Sequence of Clavibacter michiganensis Subspecies type strains, and the Atypical Peach-Colored Strains Isolated from Tomato.</title>
        <authorList>
            <person name="Osdaghi E."/>
            <person name="Portier P."/>
            <person name="Briand M."/>
            <person name="Jacques M.-A."/>
        </authorList>
    </citation>
    <scope>NUCLEOTIDE SEQUENCE [LARGE SCALE GENOMIC DNA]</scope>
    <source>
        <strain evidence="2 3">CFBP 8615</strain>
    </source>
</reference>
<gene>
    <name evidence="2" type="ORF">DZG00_13275</name>
</gene>
<evidence type="ECO:0000313" key="2">
    <source>
        <dbReference type="EMBL" id="RIJ47506.1"/>
    </source>
</evidence>
<dbReference type="EMBL" id="QWGT01000253">
    <property type="protein sequence ID" value="RIJ47506.1"/>
    <property type="molecule type" value="Genomic_DNA"/>
</dbReference>
<proteinExistence type="predicted"/>
<evidence type="ECO:0000313" key="3">
    <source>
        <dbReference type="Proteomes" id="UP000266484"/>
    </source>
</evidence>
<evidence type="ECO:0000256" key="1">
    <source>
        <dbReference type="SAM" id="Phobius"/>
    </source>
</evidence>
<keyword evidence="1" id="KW-0812">Transmembrane</keyword>
<keyword evidence="1" id="KW-1133">Transmembrane helix</keyword>
<keyword evidence="3" id="KW-1185">Reference proteome</keyword>
<feature type="transmembrane region" description="Helical" evidence="1">
    <location>
        <begin position="6"/>
        <end position="29"/>
    </location>
</feature>
<dbReference type="AlphaFoldDB" id="A0A399STX8"/>
<sequence>MWATFWPDILVATIGAMLTVAIGLITYLVQQRRSNEQLVRNLADDLAMRRAFMPISPSVTSPLGDDPDRCRKSVQSAQAQIALIRDQIAPDHRLRALLQEMAAWTREFKSLNEADPERWQFALMEVRGELVVRLRAVERVMRLKAGSLPDPGTAEVSRDRT</sequence>
<accession>A0A399STX8</accession>
<comment type="caution">
    <text evidence="2">The sequence shown here is derived from an EMBL/GenBank/DDBJ whole genome shotgun (WGS) entry which is preliminary data.</text>
</comment>
<organism evidence="2 3">
    <name type="scientific">Clavibacter lycopersici</name>
    <dbReference type="NCBI Taxonomy" id="2301718"/>
    <lineage>
        <taxon>Bacteria</taxon>
        <taxon>Bacillati</taxon>
        <taxon>Actinomycetota</taxon>
        <taxon>Actinomycetes</taxon>
        <taxon>Micrococcales</taxon>
        <taxon>Microbacteriaceae</taxon>
        <taxon>Clavibacter</taxon>
    </lineage>
</organism>
<dbReference type="Proteomes" id="UP000266484">
    <property type="component" value="Unassembled WGS sequence"/>
</dbReference>
<protein>
    <submittedName>
        <fullName evidence="2">Uncharacterized protein</fullName>
    </submittedName>
</protein>
<keyword evidence="1" id="KW-0472">Membrane</keyword>
<name>A0A399STX8_9MICO</name>